<keyword evidence="5 6" id="KW-0482">Metalloprotease</keyword>
<proteinExistence type="inferred from homology"/>
<reference evidence="9" key="1">
    <citation type="submission" date="2021-03" db="EMBL/GenBank/DDBJ databases">
        <title>Streptomyces poriferae sp. nov., a novel marine sponge-derived Actinobacteria species with anti-MRSA activity.</title>
        <authorList>
            <person name="Sandoval-Powers M."/>
            <person name="Kralova S."/>
            <person name="Nguyen G.-S."/>
            <person name="Fawwal D."/>
            <person name="Degnes K."/>
            <person name="Klinkenberg G."/>
            <person name="Sletta H."/>
            <person name="Wentzel A."/>
            <person name="Liles M.R."/>
        </authorList>
    </citation>
    <scope>NUCLEOTIDE SEQUENCE</scope>
    <source>
        <strain evidence="9">DSM 41794</strain>
    </source>
</reference>
<sequence>MIYAVWLPFLLPLIAVPAARRIAEALAPRPAAWLLTATTVALALCSTAALALLVVAGALLLPPVAAIGDLIKPLAGGNVLLTGLAAGAAAALLCFGATVLVRTVRRQTAELCEARRLMGRPKAGDLSVLRDGRPDAYALPGRPGRIVVTTGMLQALEPVEREALFAHERAHLSGRHHLFLACAELAALCHPTLRSLRPSIGYALERWADESAADAVGDRSVAARAIGRAALAARSAPSPRPSAALAAAAGPVPRRVAALLDRRPAAARSRGRTVRGFAVVLLACLALSAGAAVEAGTDLHRSVETAQGESDN</sequence>
<dbReference type="RefSeq" id="WP_206968009.1">
    <property type="nucleotide sequence ID" value="NZ_BAAAJJ010000004.1"/>
</dbReference>
<protein>
    <submittedName>
        <fullName evidence="9">M56 family metallopeptidase</fullName>
    </submittedName>
</protein>
<dbReference type="AlphaFoldDB" id="A0A939FDJ2"/>
<dbReference type="Pfam" id="PF01435">
    <property type="entry name" value="Peptidase_M48"/>
    <property type="match status" value="1"/>
</dbReference>
<keyword evidence="7" id="KW-1133">Transmembrane helix</keyword>
<feature type="domain" description="Peptidase M48" evidence="8">
    <location>
        <begin position="105"/>
        <end position="184"/>
    </location>
</feature>
<feature type="transmembrane region" description="Helical" evidence="7">
    <location>
        <begin position="273"/>
        <end position="293"/>
    </location>
</feature>
<dbReference type="GO" id="GO:0004222">
    <property type="term" value="F:metalloendopeptidase activity"/>
    <property type="evidence" value="ECO:0007669"/>
    <property type="project" value="InterPro"/>
</dbReference>
<dbReference type="Gene3D" id="3.30.2010.10">
    <property type="entry name" value="Metalloproteases ('zincins'), catalytic domain"/>
    <property type="match status" value="1"/>
</dbReference>
<feature type="transmembrane region" description="Helical" evidence="7">
    <location>
        <begin position="32"/>
        <end position="59"/>
    </location>
</feature>
<gene>
    <name evidence="9" type="ORF">J0695_31925</name>
</gene>
<keyword evidence="4 6" id="KW-0862">Zinc</keyword>
<comment type="cofactor">
    <cofactor evidence="6">
        <name>Zn(2+)</name>
        <dbReference type="ChEBI" id="CHEBI:29105"/>
    </cofactor>
    <text evidence="6">Binds 1 zinc ion per subunit.</text>
</comment>
<evidence type="ECO:0000313" key="9">
    <source>
        <dbReference type="EMBL" id="MBO0516344.1"/>
    </source>
</evidence>
<evidence type="ECO:0000259" key="8">
    <source>
        <dbReference type="Pfam" id="PF01435"/>
    </source>
</evidence>
<evidence type="ECO:0000256" key="3">
    <source>
        <dbReference type="ARBA" id="ARBA00022801"/>
    </source>
</evidence>
<keyword evidence="7" id="KW-0812">Transmembrane</keyword>
<dbReference type="PANTHER" id="PTHR34978:SF3">
    <property type="entry name" value="SLR0241 PROTEIN"/>
    <property type="match status" value="1"/>
</dbReference>
<dbReference type="EMBL" id="JAFLRJ010000389">
    <property type="protein sequence ID" value="MBO0516344.1"/>
    <property type="molecule type" value="Genomic_DNA"/>
</dbReference>
<dbReference type="Proteomes" id="UP000664167">
    <property type="component" value="Unassembled WGS sequence"/>
</dbReference>
<keyword evidence="1 6" id="KW-0645">Protease</keyword>
<dbReference type="CDD" id="cd07326">
    <property type="entry name" value="M56_BlaR1_MecR1_like"/>
    <property type="match status" value="1"/>
</dbReference>
<dbReference type="InterPro" id="IPR052173">
    <property type="entry name" value="Beta-lactam_resp_regulator"/>
</dbReference>
<comment type="caution">
    <text evidence="9">The sequence shown here is derived from an EMBL/GenBank/DDBJ whole genome shotgun (WGS) entry which is preliminary data.</text>
</comment>
<dbReference type="PANTHER" id="PTHR34978">
    <property type="entry name" value="POSSIBLE SENSOR-TRANSDUCER PROTEIN BLAR"/>
    <property type="match status" value="1"/>
</dbReference>
<evidence type="ECO:0000256" key="2">
    <source>
        <dbReference type="ARBA" id="ARBA00022723"/>
    </source>
</evidence>
<dbReference type="GO" id="GO:0006508">
    <property type="term" value="P:proteolysis"/>
    <property type="evidence" value="ECO:0007669"/>
    <property type="project" value="UniProtKB-KW"/>
</dbReference>
<evidence type="ECO:0000256" key="6">
    <source>
        <dbReference type="RuleBase" id="RU003983"/>
    </source>
</evidence>
<evidence type="ECO:0000256" key="7">
    <source>
        <dbReference type="SAM" id="Phobius"/>
    </source>
</evidence>
<keyword evidence="7" id="KW-0472">Membrane</keyword>
<keyword evidence="3 6" id="KW-0378">Hydrolase</keyword>
<evidence type="ECO:0000313" key="10">
    <source>
        <dbReference type="Proteomes" id="UP000664167"/>
    </source>
</evidence>
<dbReference type="GO" id="GO:0046872">
    <property type="term" value="F:metal ion binding"/>
    <property type="evidence" value="ECO:0007669"/>
    <property type="project" value="UniProtKB-KW"/>
</dbReference>
<evidence type="ECO:0000256" key="4">
    <source>
        <dbReference type="ARBA" id="ARBA00022833"/>
    </source>
</evidence>
<accession>A0A939FDJ2</accession>
<organism evidence="9 10">
    <name type="scientific">Streptomyces beijiangensis</name>
    <dbReference type="NCBI Taxonomy" id="163361"/>
    <lineage>
        <taxon>Bacteria</taxon>
        <taxon>Bacillati</taxon>
        <taxon>Actinomycetota</taxon>
        <taxon>Actinomycetes</taxon>
        <taxon>Kitasatosporales</taxon>
        <taxon>Streptomycetaceae</taxon>
        <taxon>Streptomyces</taxon>
    </lineage>
</organism>
<keyword evidence="2" id="KW-0479">Metal-binding</keyword>
<evidence type="ECO:0000256" key="5">
    <source>
        <dbReference type="ARBA" id="ARBA00023049"/>
    </source>
</evidence>
<evidence type="ECO:0000256" key="1">
    <source>
        <dbReference type="ARBA" id="ARBA00022670"/>
    </source>
</evidence>
<keyword evidence="10" id="KW-1185">Reference proteome</keyword>
<feature type="transmembrane region" description="Helical" evidence="7">
    <location>
        <begin position="79"/>
        <end position="101"/>
    </location>
</feature>
<dbReference type="InterPro" id="IPR001915">
    <property type="entry name" value="Peptidase_M48"/>
</dbReference>
<comment type="similarity">
    <text evidence="6">Belongs to the peptidase M48 family.</text>
</comment>
<name>A0A939FDJ2_9ACTN</name>